<sequence length="103" mass="11554">MMTSLKQLLLNRQREQGTRQRGTQLQGTHTIRKTATLETPSHPPPAPSELVQPTSEVMEQTEITVNLTQKEAHQDPQTSNGDLRPLPLTFHLASGWLHSTYTS</sequence>
<feature type="region of interest" description="Disordered" evidence="1">
    <location>
        <begin position="1"/>
        <end position="55"/>
    </location>
</feature>
<evidence type="ECO:0000313" key="2">
    <source>
        <dbReference type="EMBL" id="MEQ2252183.1"/>
    </source>
</evidence>
<accession>A0ABV0V4A7</accession>
<name>A0ABV0V4A7_9TELE</name>
<reference evidence="2 3" key="1">
    <citation type="submission" date="2021-06" db="EMBL/GenBank/DDBJ databases">
        <authorList>
            <person name="Palmer J.M."/>
        </authorList>
    </citation>
    <scope>NUCLEOTIDE SEQUENCE [LARGE SCALE GENOMIC DNA]</scope>
    <source>
        <strain evidence="3">if_2019</strain>
        <tissue evidence="2">Muscle</tissue>
    </source>
</reference>
<protein>
    <submittedName>
        <fullName evidence="2">Uncharacterized protein</fullName>
    </submittedName>
</protein>
<organism evidence="2 3">
    <name type="scientific">Ilyodon furcidens</name>
    <name type="common">goldbreast splitfin</name>
    <dbReference type="NCBI Taxonomy" id="33524"/>
    <lineage>
        <taxon>Eukaryota</taxon>
        <taxon>Metazoa</taxon>
        <taxon>Chordata</taxon>
        <taxon>Craniata</taxon>
        <taxon>Vertebrata</taxon>
        <taxon>Euteleostomi</taxon>
        <taxon>Actinopterygii</taxon>
        <taxon>Neopterygii</taxon>
        <taxon>Teleostei</taxon>
        <taxon>Neoteleostei</taxon>
        <taxon>Acanthomorphata</taxon>
        <taxon>Ovalentaria</taxon>
        <taxon>Atherinomorphae</taxon>
        <taxon>Cyprinodontiformes</taxon>
        <taxon>Goodeidae</taxon>
        <taxon>Ilyodon</taxon>
    </lineage>
</organism>
<dbReference type="EMBL" id="JAHRIQ010094588">
    <property type="protein sequence ID" value="MEQ2252183.1"/>
    <property type="molecule type" value="Genomic_DNA"/>
</dbReference>
<feature type="compositionally biased region" description="Low complexity" evidence="1">
    <location>
        <begin position="19"/>
        <end position="29"/>
    </location>
</feature>
<evidence type="ECO:0000256" key="1">
    <source>
        <dbReference type="SAM" id="MobiDB-lite"/>
    </source>
</evidence>
<evidence type="ECO:0000313" key="3">
    <source>
        <dbReference type="Proteomes" id="UP001482620"/>
    </source>
</evidence>
<dbReference type="Proteomes" id="UP001482620">
    <property type="component" value="Unassembled WGS sequence"/>
</dbReference>
<keyword evidence="3" id="KW-1185">Reference proteome</keyword>
<proteinExistence type="predicted"/>
<gene>
    <name evidence="2" type="ORF">ILYODFUR_019165</name>
</gene>
<comment type="caution">
    <text evidence="2">The sequence shown here is derived from an EMBL/GenBank/DDBJ whole genome shotgun (WGS) entry which is preliminary data.</text>
</comment>